<dbReference type="SUPFAM" id="SSF55729">
    <property type="entry name" value="Acyl-CoA N-acyltransferases (Nat)"/>
    <property type="match status" value="1"/>
</dbReference>
<keyword evidence="3" id="KW-1185">Reference proteome</keyword>
<protein>
    <submittedName>
        <fullName evidence="2">GNAT family N-acetyltransferase</fullName>
    </submittedName>
</protein>
<sequence length="201" mass="22794">MKSIPLGHTLETERLILRISSNEEIDFVWDAVNSPGFLDGMMWNRPESKEELQRFSGNAQARWLAGDAYTFTFCDRLTGEPLGRILAEKRFSKWNFGFWTHPKKQGAGYATEALSAILSFGFLELGIREATASHASWNLASKKVLENNGFRFRMRTEDGFERGGEWIALDSLSLSKDRWYESHVSSPFAEDTVDDVSNLVG</sequence>
<dbReference type="EMBL" id="JACHVC010000013">
    <property type="protein sequence ID" value="MBC2607766.1"/>
    <property type="molecule type" value="Genomic_DNA"/>
</dbReference>
<proteinExistence type="predicted"/>
<evidence type="ECO:0000313" key="2">
    <source>
        <dbReference type="EMBL" id="MBC2607766.1"/>
    </source>
</evidence>
<dbReference type="InterPro" id="IPR016181">
    <property type="entry name" value="Acyl_CoA_acyltransferase"/>
</dbReference>
<dbReference type="Pfam" id="PF13302">
    <property type="entry name" value="Acetyltransf_3"/>
    <property type="match status" value="1"/>
</dbReference>
<dbReference type="PANTHER" id="PTHR43792:SF16">
    <property type="entry name" value="N-ACETYLTRANSFERASE DOMAIN-CONTAINING PROTEIN"/>
    <property type="match status" value="1"/>
</dbReference>
<comment type="caution">
    <text evidence="2">The sequence shown here is derived from an EMBL/GenBank/DDBJ whole genome shotgun (WGS) entry which is preliminary data.</text>
</comment>
<evidence type="ECO:0000259" key="1">
    <source>
        <dbReference type="Pfam" id="PF13302"/>
    </source>
</evidence>
<gene>
    <name evidence="2" type="ORF">H5P27_17060</name>
</gene>
<organism evidence="2 3">
    <name type="scientific">Pelagicoccus albus</name>
    <dbReference type="NCBI Taxonomy" id="415222"/>
    <lineage>
        <taxon>Bacteria</taxon>
        <taxon>Pseudomonadati</taxon>
        <taxon>Verrucomicrobiota</taxon>
        <taxon>Opitutia</taxon>
        <taxon>Puniceicoccales</taxon>
        <taxon>Pelagicoccaceae</taxon>
        <taxon>Pelagicoccus</taxon>
    </lineage>
</organism>
<accession>A0A7X1B8S6</accession>
<name>A0A7X1B8S6_9BACT</name>
<dbReference type="AlphaFoldDB" id="A0A7X1B8S6"/>
<dbReference type="Gene3D" id="3.40.630.30">
    <property type="match status" value="1"/>
</dbReference>
<feature type="domain" description="N-acetyltransferase" evidence="1">
    <location>
        <begin position="14"/>
        <end position="151"/>
    </location>
</feature>
<dbReference type="InterPro" id="IPR000182">
    <property type="entry name" value="GNAT_dom"/>
</dbReference>
<keyword evidence="2" id="KW-0808">Transferase</keyword>
<dbReference type="PANTHER" id="PTHR43792">
    <property type="entry name" value="GNAT FAMILY, PUTATIVE (AFU_ORTHOLOGUE AFUA_3G00765)-RELATED-RELATED"/>
    <property type="match status" value="1"/>
</dbReference>
<reference evidence="2 3" key="1">
    <citation type="submission" date="2020-07" db="EMBL/GenBank/DDBJ databases">
        <authorList>
            <person name="Feng X."/>
        </authorList>
    </citation>
    <scope>NUCLEOTIDE SEQUENCE [LARGE SCALE GENOMIC DNA]</scope>
    <source>
        <strain evidence="2 3">JCM23202</strain>
    </source>
</reference>
<dbReference type="RefSeq" id="WP_185661632.1">
    <property type="nucleotide sequence ID" value="NZ_CAWPOO010000013.1"/>
</dbReference>
<dbReference type="GO" id="GO:0016747">
    <property type="term" value="F:acyltransferase activity, transferring groups other than amino-acyl groups"/>
    <property type="evidence" value="ECO:0007669"/>
    <property type="project" value="InterPro"/>
</dbReference>
<dbReference type="InterPro" id="IPR051531">
    <property type="entry name" value="N-acetyltransferase"/>
</dbReference>
<dbReference type="Proteomes" id="UP000526501">
    <property type="component" value="Unassembled WGS sequence"/>
</dbReference>
<evidence type="ECO:0000313" key="3">
    <source>
        <dbReference type="Proteomes" id="UP000526501"/>
    </source>
</evidence>